<name>A0AAE1KAR9_PETCI</name>
<dbReference type="AlphaFoldDB" id="A0AAE1KAR9"/>
<dbReference type="InterPro" id="IPR000463">
    <property type="entry name" value="Fatty_acid-bd"/>
</dbReference>
<reference evidence="4" key="1">
    <citation type="submission" date="2023-10" db="EMBL/GenBank/DDBJ databases">
        <title>Genome assemblies of two species of porcelain crab, Petrolisthes cinctipes and Petrolisthes manimaculis (Anomura: Porcellanidae).</title>
        <authorList>
            <person name="Angst P."/>
        </authorList>
    </citation>
    <scope>NUCLEOTIDE SEQUENCE</scope>
    <source>
        <strain evidence="4">PB745_01</strain>
        <tissue evidence="4">Gill</tissue>
    </source>
</reference>
<sequence>MTMEKFLGFYKHDRDENLEEFFEKIGMNSMMRKMAVRSKPTMEVKVEGDEWTITTATIMKNVVSKFRLNEEVEVEAVKGKAKVVFTVEGNDLVQKPSSRSEEESRAMSVRTFTADGMVQRTRMNIDNFVGLYRLESQENFDALLVELGEATIQPRITKISRKVLMMMKPTMEVKVEGDQWTITHEAPILNIVWKFQLGKEVTIRGVKGKALVVFTTEDTNKLVMNPGPSVKPGSGCHFVRTFTPNGHTVKIEHIASGVVSTKYYKRCEMEQ</sequence>
<keyword evidence="2" id="KW-0446">Lipid-binding</keyword>
<dbReference type="InterPro" id="IPR012674">
    <property type="entry name" value="Calycin"/>
</dbReference>
<evidence type="ECO:0000313" key="4">
    <source>
        <dbReference type="EMBL" id="KAK3868432.1"/>
    </source>
</evidence>
<accession>A0AAE1KAR9</accession>
<dbReference type="SUPFAM" id="SSF50814">
    <property type="entry name" value="Lipocalins"/>
    <property type="match status" value="2"/>
</dbReference>
<dbReference type="Proteomes" id="UP001286313">
    <property type="component" value="Unassembled WGS sequence"/>
</dbReference>
<dbReference type="PRINTS" id="PR00178">
    <property type="entry name" value="FATTYACIDBP"/>
</dbReference>
<dbReference type="InterPro" id="IPR031259">
    <property type="entry name" value="ILBP"/>
</dbReference>
<organism evidence="4 5">
    <name type="scientific">Petrolisthes cinctipes</name>
    <name type="common">Flat porcelain crab</name>
    <dbReference type="NCBI Taxonomy" id="88211"/>
    <lineage>
        <taxon>Eukaryota</taxon>
        <taxon>Metazoa</taxon>
        <taxon>Ecdysozoa</taxon>
        <taxon>Arthropoda</taxon>
        <taxon>Crustacea</taxon>
        <taxon>Multicrustacea</taxon>
        <taxon>Malacostraca</taxon>
        <taxon>Eumalacostraca</taxon>
        <taxon>Eucarida</taxon>
        <taxon>Decapoda</taxon>
        <taxon>Pleocyemata</taxon>
        <taxon>Anomura</taxon>
        <taxon>Galatheoidea</taxon>
        <taxon>Porcellanidae</taxon>
        <taxon>Petrolisthes</taxon>
    </lineage>
</organism>
<dbReference type="GO" id="GO:0008289">
    <property type="term" value="F:lipid binding"/>
    <property type="evidence" value="ECO:0007669"/>
    <property type="project" value="UniProtKB-KW"/>
</dbReference>
<dbReference type="EMBL" id="JAWQEG010003013">
    <property type="protein sequence ID" value="KAK3868432.1"/>
    <property type="molecule type" value="Genomic_DNA"/>
</dbReference>
<gene>
    <name evidence="4" type="ORF">Pcinc_026183</name>
</gene>
<comment type="similarity">
    <text evidence="1">Belongs to the calycin superfamily. Fatty-acid binding protein (FABP) family.</text>
</comment>
<dbReference type="Gene3D" id="2.40.128.20">
    <property type="match status" value="2"/>
</dbReference>
<feature type="domain" description="Cytosolic fatty-acid binding proteins" evidence="3">
    <location>
        <begin position="130"/>
        <end position="147"/>
    </location>
</feature>
<evidence type="ECO:0000256" key="1">
    <source>
        <dbReference type="ARBA" id="ARBA00008390"/>
    </source>
</evidence>
<dbReference type="PANTHER" id="PTHR11955">
    <property type="entry name" value="FATTY ACID BINDING PROTEIN"/>
    <property type="match status" value="1"/>
</dbReference>
<dbReference type="PROSITE" id="PS00214">
    <property type="entry name" value="FABP"/>
    <property type="match status" value="1"/>
</dbReference>
<evidence type="ECO:0000313" key="5">
    <source>
        <dbReference type="Proteomes" id="UP001286313"/>
    </source>
</evidence>
<dbReference type="CDD" id="cd00742">
    <property type="entry name" value="FABP"/>
    <property type="match status" value="2"/>
</dbReference>
<keyword evidence="5" id="KW-1185">Reference proteome</keyword>
<comment type="caution">
    <text evidence="4">The sequence shown here is derived from an EMBL/GenBank/DDBJ whole genome shotgun (WGS) entry which is preliminary data.</text>
</comment>
<evidence type="ECO:0000256" key="2">
    <source>
        <dbReference type="ARBA" id="ARBA00023121"/>
    </source>
</evidence>
<proteinExistence type="inferred from homology"/>
<protein>
    <recommendedName>
        <fullName evidence="3">Cytosolic fatty-acid binding proteins domain-containing protein</fullName>
    </recommendedName>
</protein>
<evidence type="ECO:0000259" key="3">
    <source>
        <dbReference type="PROSITE" id="PS00214"/>
    </source>
</evidence>